<evidence type="ECO:0000313" key="2">
    <source>
        <dbReference type="EMBL" id="PTX63695.1"/>
    </source>
</evidence>
<feature type="transmembrane region" description="Helical" evidence="1">
    <location>
        <begin position="38"/>
        <end position="57"/>
    </location>
</feature>
<keyword evidence="3" id="KW-1185">Reference proteome</keyword>
<reference evidence="2 3" key="1">
    <citation type="submission" date="2018-04" db="EMBL/GenBank/DDBJ databases">
        <title>Genomic Encyclopedia of Archaeal and Bacterial Type Strains, Phase II (KMG-II): from individual species to whole genera.</title>
        <authorList>
            <person name="Goeker M."/>
        </authorList>
    </citation>
    <scope>NUCLEOTIDE SEQUENCE [LARGE SCALE GENOMIC DNA]</scope>
    <source>
        <strain evidence="2 3">DSM 25731</strain>
    </source>
</reference>
<protein>
    <recommendedName>
        <fullName evidence="4">Histidine kinase N-terminal 7TM region domain-containing protein</fullName>
    </recommendedName>
</protein>
<evidence type="ECO:0008006" key="4">
    <source>
        <dbReference type="Google" id="ProtNLM"/>
    </source>
</evidence>
<dbReference type="RefSeq" id="WP_158269048.1">
    <property type="nucleotide sequence ID" value="NZ_QBKT01000001.1"/>
</dbReference>
<dbReference type="EMBL" id="QBKT01000001">
    <property type="protein sequence ID" value="PTX63695.1"/>
    <property type="molecule type" value="Genomic_DNA"/>
</dbReference>
<feature type="transmembrane region" description="Helical" evidence="1">
    <location>
        <begin position="154"/>
        <end position="176"/>
    </location>
</feature>
<dbReference type="Proteomes" id="UP000244090">
    <property type="component" value="Unassembled WGS sequence"/>
</dbReference>
<evidence type="ECO:0000256" key="1">
    <source>
        <dbReference type="SAM" id="Phobius"/>
    </source>
</evidence>
<keyword evidence="1" id="KW-0472">Membrane</keyword>
<feature type="transmembrane region" description="Helical" evidence="1">
    <location>
        <begin position="63"/>
        <end position="81"/>
    </location>
</feature>
<keyword evidence="1" id="KW-0812">Transmembrane</keyword>
<feature type="transmembrane region" description="Helical" evidence="1">
    <location>
        <begin position="93"/>
        <end position="116"/>
    </location>
</feature>
<accession>A0A2T6C5Y4</accession>
<dbReference type="AlphaFoldDB" id="A0A2T6C5Y4"/>
<comment type="caution">
    <text evidence="2">The sequence shown here is derived from an EMBL/GenBank/DDBJ whole genome shotgun (WGS) entry which is preliminary data.</text>
</comment>
<proteinExistence type="predicted"/>
<keyword evidence="1" id="KW-1133">Transmembrane helix</keyword>
<sequence>MSEELFGYLRLISSFGVLLPLCLALWKRRRLTSIQRKLLYLLIAICIVEAIANALWYRKENNLPVYHFYSIVECLLILNLYKEALKKLFSKHVFMSAGVIFTVFAIVNMLCFQALTTFNSNVTTTLGFLVIFLCLCYFYALLQEEIYSPLEKKPMFWINAGFLIYFSSNLILFFINNSMFTKPDAVSYLVWGLHAVVNIILMLFFTIAVWVNPIRR</sequence>
<organism evidence="2 3">
    <name type="scientific">Kordia periserrulae</name>
    <dbReference type="NCBI Taxonomy" id="701523"/>
    <lineage>
        <taxon>Bacteria</taxon>
        <taxon>Pseudomonadati</taxon>
        <taxon>Bacteroidota</taxon>
        <taxon>Flavobacteriia</taxon>
        <taxon>Flavobacteriales</taxon>
        <taxon>Flavobacteriaceae</taxon>
        <taxon>Kordia</taxon>
    </lineage>
</organism>
<feature type="transmembrane region" description="Helical" evidence="1">
    <location>
        <begin position="188"/>
        <end position="211"/>
    </location>
</feature>
<feature type="transmembrane region" description="Helical" evidence="1">
    <location>
        <begin position="6"/>
        <end position="26"/>
    </location>
</feature>
<gene>
    <name evidence="2" type="ORF">C8N46_101299</name>
</gene>
<dbReference type="OrthoDB" id="651989at2"/>
<feature type="transmembrane region" description="Helical" evidence="1">
    <location>
        <begin position="122"/>
        <end position="142"/>
    </location>
</feature>
<evidence type="ECO:0000313" key="3">
    <source>
        <dbReference type="Proteomes" id="UP000244090"/>
    </source>
</evidence>
<name>A0A2T6C5Y4_9FLAO</name>